<keyword evidence="3" id="KW-1185">Reference proteome</keyword>
<reference evidence="2 3" key="1">
    <citation type="journal article" date="2018" name="G3 (Bethesda)">
        <title>Phylogenetic and Phylogenomic Definition of Rhizopus Species.</title>
        <authorList>
            <person name="Gryganskyi A.P."/>
            <person name="Golan J."/>
            <person name="Dolatabadi S."/>
            <person name="Mondo S."/>
            <person name="Robb S."/>
            <person name="Idnurm A."/>
            <person name="Muszewska A."/>
            <person name="Steczkiewicz K."/>
            <person name="Masonjones S."/>
            <person name="Liao H.L."/>
            <person name="Gajdeczka M.T."/>
            <person name="Anike F."/>
            <person name="Vuek A."/>
            <person name="Anishchenko I.M."/>
            <person name="Voigt K."/>
            <person name="de Hoog G.S."/>
            <person name="Smith M.E."/>
            <person name="Heitman J."/>
            <person name="Vilgalys R."/>
            <person name="Stajich J.E."/>
        </authorList>
    </citation>
    <scope>NUCLEOTIDE SEQUENCE [LARGE SCALE GENOMIC DNA]</scope>
    <source>
        <strain evidence="2 3">LSU 92-RS-03</strain>
    </source>
</reference>
<sequence length="233" mass="27736">NALYYSKELVNESRLLKQSDCNLGLVKTLIIQKKLVDYSLHDSLTDALNSIHAAYRVLEQVNNSVLTPYDSQNKEHEEKLSRLWKTMKPNEPLKSRISSQWVDIGFQGTDPATDFRGMGIQGLDDLLYFTQHYPQQVQSILQHANHPQQWYPYAIVGINISKFTFQLLESRKLQLYLFGNEYQELYCYLFYSFDRSWRFTVMEFEEKFKEFQFIVEKELKEQEPMRIQYTNIQ</sequence>
<evidence type="ECO:0000313" key="3">
    <source>
        <dbReference type="Proteomes" id="UP000253551"/>
    </source>
</evidence>
<dbReference type="OrthoDB" id="67155at2759"/>
<comment type="caution">
    <text evidence="2">The sequence shown here is derived from an EMBL/GenBank/DDBJ whole genome shotgun (WGS) entry which is preliminary data.</text>
</comment>
<feature type="non-terminal residue" evidence="2">
    <location>
        <position position="1"/>
    </location>
</feature>
<accession>A0A367J4E1</accession>
<dbReference type="EMBL" id="PJQM01004348">
    <property type="protein sequence ID" value="RCH84776.1"/>
    <property type="molecule type" value="Genomic_DNA"/>
</dbReference>
<evidence type="ECO:0000259" key="1">
    <source>
        <dbReference type="PROSITE" id="PS51335"/>
    </source>
</evidence>
<dbReference type="PANTHER" id="PTHR12771:SF51">
    <property type="entry name" value="LD01482P"/>
    <property type="match status" value="1"/>
</dbReference>
<dbReference type="PROSITE" id="PS51335">
    <property type="entry name" value="ELMO"/>
    <property type="match status" value="1"/>
</dbReference>
<feature type="domain" description="ELMO" evidence="1">
    <location>
        <begin position="75"/>
        <end position="233"/>
    </location>
</feature>
<name>A0A367J4E1_RHIST</name>
<dbReference type="InterPro" id="IPR050868">
    <property type="entry name" value="ELMO_domain-containing"/>
</dbReference>
<dbReference type="InterPro" id="IPR006816">
    <property type="entry name" value="ELMO_dom"/>
</dbReference>
<evidence type="ECO:0000313" key="2">
    <source>
        <dbReference type="EMBL" id="RCH84776.1"/>
    </source>
</evidence>
<protein>
    <recommendedName>
        <fullName evidence="1">ELMO domain-containing protein</fullName>
    </recommendedName>
</protein>
<dbReference type="PANTHER" id="PTHR12771">
    <property type="entry name" value="ENGULFMENT AND CELL MOTILITY"/>
    <property type="match status" value="1"/>
</dbReference>
<gene>
    <name evidence="2" type="ORF">CU098_008877</name>
</gene>
<proteinExistence type="predicted"/>
<dbReference type="Proteomes" id="UP000253551">
    <property type="component" value="Unassembled WGS sequence"/>
</dbReference>
<dbReference type="AlphaFoldDB" id="A0A367J4E1"/>
<organism evidence="2 3">
    <name type="scientific">Rhizopus stolonifer</name>
    <name type="common">Rhizopus nigricans</name>
    <dbReference type="NCBI Taxonomy" id="4846"/>
    <lineage>
        <taxon>Eukaryota</taxon>
        <taxon>Fungi</taxon>
        <taxon>Fungi incertae sedis</taxon>
        <taxon>Mucoromycota</taxon>
        <taxon>Mucoromycotina</taxon>
        <taxon>Mucoromycetes</taxon>
        <taxon>Mucorales</taxon>
        <taxon>Mucorineae</taxon>
        <taxon>Rhizopodaceae</taxon>
        <taxon>Rhizopus</taxon>
    </lineage>
</organism>
<dbReference type="Pfam" id="PF04727">
    <property type="entry name" value="ELMO_CED12"/>
    <property type="match status" value="1"/>
</dbReference>